<dbReference type="EC" id="2.7.7.38" evidence="5"/>
<dbReference type="SUPFAM" id="SSF53448">
    <property type="entry name" value="Nucleotide-diphospho-sugar transferases"/>
    <property type="match status" value="1"/>
</dbReference>
<evidence type="ECO:0000313" key="7">
    <source>
        <dbReference type="Proteomes" id="UP000516072"/>
    </source>
</evidence>
<dbReference type="InterPro" id="IPR003329">
    <property type="entry name" value="Cytidylyl_trans"/>
</dbReference>
<evidence type="ECO:0000256" key="1">
    <source>
        <dbReference type="ARBA" id="ARBA00004370"/>
    </source>
</evidence>
<dbReference type="GO" id="GO:0016020">
    <property type="term" value="C:membrane"/>
    <property type="evidence" value="ECO:0007669"/>
    <property type="project" value="UniProtKB-SubCell"/>
</dbReference>
<comment type="pathway">
    <text evidence="5">Nucleotide-sugar biosynthesis; CMP-3-deoxy-D-manno-octulosonate biosynthesis; CMP-3-deoxy-D-manno-octulosonate from 3-deoxy-D-manno-octulosonate and CTP: step 1/1.</text>
</comment>
<dbReference type="NCBIfam" id="NF003952">
    <property type="entry name" value="PRK05450.1-5"/>
    <property type="match status" value="1"/>
</dbReference>
<keyword evidence="4 5" id="KW-0448">Lipopolysaccharide biosynthesis</keyword>
<comment type="subcellular location">
    <subcellularLocation>
        <location evidence="5">Cytoplasm</location>
    </subcellularLocation>
    <subcellularLocation>
        <location evidence="1">Membrane</location>
    </subcellularLocation>
</comment>
<dbReference type="PANTHER" id="PTHR42866">
    <property type="entry name" value="3-DEOXY-MANNO-OCTULOSONATE CYTIDYLYLTRANSFERASE"/>
    <property type="match status" value="1"/>
</dbReference>
<evidence type="ECO:0000256" key="5">
    <source>
        <dbReference type="HAMAP-Rule" id="MF_00057"/>
    </source>
</evidence>
<dbReference type="GO" id="GO:0033468">
    <property type="term" value="P:CMP-keto-3-deoxy-D-manno-octulosonic acid biosynthetic process"/>
    <property type="evidence" value="ECO:0007669"/>
    <property type="project" value="UniProtKB-UniRule"/>
</dbReference>
<dbReference type="Proteomes" id="UP000516072">
    <property type="component" value="Chromosome"/>
</dbReference>
<dbReference type="GO" id="GO:0005829">
    <property type="term" value="C:cytosol"/>
    <property type="evidence" value="ECO:0007669"/>
    <property type="project" value="TreeGrafter"/>
</dbReference>
<gene>
    <name evidence="5 6" type="primary">kdsB</name>
    <name evidence="6" type="ORF">NSCAC_1396</name>
</gene>
<dbReference type="GO" id="GO:0009103">
    <property type="term" value="P:lipopolysaccharide biosynthetic process"/>
    <property type="evidence" value="ECO:0007669"/>
    <property type="project" value="UniProtKB-UniRule"/>
</dbReference>
<comment type="function">
    <text evidence="5">Activates KDO (a required 8-carbon sugar) for incorporation into bacterial lipopolysaccharide in Gram-negative bacteria.</text>
</comment>
<keyword evidence="5" id="KW-0963">Cytoplasm</keyword>
<dbReference type="InterPro" id="IPR004528">
    <property type="entry name" value="KdsB"/>
</dbReference>
<dbReference type="GO" id="GO:0008690">
    <property type="term" value="F:3-deoxy-manno-octulosonate cytidylyltransferase activity"/>
    <property type="evidence" value="ECO:0007669"/>
    <property type="project" value="UniProtKB-UniRule"/>
</dbReference>
<keyword evidence="7" id="KW-1185">Reference proteome</keyword>
<comment type="catalytic activity">
    <reaction evidence="5">
        <text>3-deoxy-alpha-D-manno-oct-2-ulosonate + CTP = CMP-3-deoxy-beta-D-manno-octulosonate + diphosphate</text>
        <dbReference type="Rhea" id="RHEA:23448"/>
        <dbReference type="ChEBI" id="CHEBI:33019"/>
        <dbReference type="ChEBI" id="CHEBI:37563"/>
        <dbReference type="ChEBI" id="CHEBI:85986"/>
        <dbReference type="ChEBI" id="CHEBI:85987"/>
        <dbReference type="EC" id="2.7.7.38"/>
    </reaction>
</comment>
<dbReference type="FunFam" id="3.90.550.10:FF:000011">
    <property type="entry name" value="3-deoxy-manno-octulosonate cytidylyltransferase"/>
    <property type="match status" value="1"/>
</dbReference>
<dbReference type="InterPro" id="IPR029044">
    <property type="entry name" value="Nucleotide-diphossugar_trans"/>
</dbReference>
<accession>A0A7G1QAS9</accession>
<dbReference type="RefSeq" id="WP_197744081.1">
    <property type="nucleotide sequence ID" value="NZ_LR778175.1"/>
</dbReference>
<evidence type="ECO:0000313" key="6">
    <source>
        <dbReference type="EMBL" id="CAB1276890.1"/>
    </source>
</evidence>
<comment type="similarity">
    <text evidence="5">Belongs to the KdsB family.</text>
</comment>
<dbReference type="NCBIfam" id="NF009905">
    <property type="entry name" value="PRK13368.1"/>
    <property type="match status" value="1"/>
</dbReference>
<dbReference type="NCBIfam" id="NF003950">
    <property type="entry name" value="PRK05450.1-3"/>
    <property type="match status" value="1"/>
</dbReference>
<evidence type="ECO:0000256" key="3">
    <source>
        <dbReference type="ARBA" id="ARBA00022695"/>
    </source>
</evidence>
<proteinExistence type="inferred from homology"/>
<dbReference type="Gene3D" id="3.90.550.10">
    <property type="entry name" value="Spore Coat Polysaccharide Biosynthesis Protein SpsA, Chain A"/>
    <property type="match status" value="1"/>
</dbReference>
<sequence length="253" mass="28594">MFYKVIIPARYNSSRLPGKLLLDLGGKPILSHVIENAKKSNADEVLVATDDLRIAEVAKKHNIDVCMTSSSHNSGTDRIAEVVSQQMYPDETIIVNVQGDEPFLPFQLIDQVATDLAQHPSADVSTLSSEINNDKNLFDPHVVKVVCNAKNYALYFSRAPIPWDRENFPDKKDNLSKIYHRHIGLYAYRSQFLSNYIQFSPCSLEKIECLEQLRILYYGGSIHVTPAIITHAPGIDTFSDLERAKESLKHLFF</sequence>
<dbReference type="HAMAP" id="MF_00057">
    <property type="entry name" value="KdsB"/>
    <property type="match status" value="1"/>
</dbReference>
<dbReference type="AlphaFoldDB" id="A0A7G1QAS9"/>
<dbReference type="CDD" id="cd02517">
    <property type="entry name" value="CMP-KDO-Synthetase"/>
    <property type="match status" value="1"/>
</dbReference>
<protein>
    <recommendedName>
        <fullName evidence="5">3-deoxy-manno-octulosonate cytidylyltransferase</fullName>
        <ecNumber evidence="5">2.7.7.38</ecNumber>
    </recommendedName>
    <alternativeName>
        <fullName evidence="5">CMP-2-keto-3-deoxyoctulosonic acid synthase</fullName>
        <shortName evidence="5">CKS</shortName>
        <shortName evidence="5">CMP-KDO synthase</shortName>
    </alternativeName>
</protein>
<dbReference type="PANTHER" id="PTHR42866:SF2">
    <property type="entry name" value="3-DEOXY-MANNO-OCTULOSONATE CYTIDYLYLTRANSFERASE, MITOCHONDRIAL"/>
    <property type="match status" value="1"/>
</dbReference>
<evidence type="ECO:0000256" key="4">
    <source>
        <dbReference type="ARBA" id="ARBA00022985"/>
    </source>
</evidence>
<dbReference type="UniPathway" id="UPA00358">
    <property type="reaction ID" value="UER00476"/>
</dbReference>
<keyword evidence="3 5" id="KW-0548">Nucleotidyltransferase</keyword>
<evidence type="ECO:0000256" key="2">
    <source>
        <dbReference type="ARBA" id="ARBA00022679"/>
    </source>
</evidence>
<dbReference type="KEGG" id="ntg:NSCAC_1396"/>
<name>A0A7G1QAS9_9GAMM</name>
<dbReference type="Pfam" id="PF02348">
    <property type="entry name" value="CTP_transf_3"/>
    <property type="match status" value="1"/>
</dbReference>
<dbReference type="NCBIfam" id="TIGR00466">
    <property type="entry name" value="kdsB"/>
    <property type="match status" value="1"/>
</dbReference>
<dbReference type="EMBL" id="LR778175">
    <property type="protein sequence ID" value="CAB1276890.1"/>
    <property type="molecule type" value="Genomic_DNA"/>
</dbReference>
<reference evidence="6 7" key="1">
    <citation type="submission" date="2020-03" db="EMBL/GenBank/DDBJ databases">
        <authorList>
            <person name="Picone N."/>
        </authorList>
    </citation>
    <scope>NUCLEOTIDE SEQUENCE [LARGE SCALE GENOMIC DNA]</scope>
    <source>
        <strain evidence="6">NSCAC1</strain>
    </source>
</reference>
<keyword evidence="2 5" id="KW-0808">Transferase</keyword>
<organism evidence="6 7">
    <name type="scientific">Candidatus Nitrosacidococcus tergens</name>
    <dbReference type="NCBI Taxonomy" id="553981"/>
    <lineage>
        <taxon>Bacteria</taxon>
        <taxon>Pseudomonadati</taxon>
        <taxon>Pseudomonadota</taxon>
        <taxon>Gammaproteobacteria</taxon>
        <taxon>Chromatiales</taxon>
        <taxon>Chromatiaceae</taxon>
        <taxon>Candidatus Nitrosacidococcus</taxon>
    </lineage>
</organism>